<feature type="region of interest" description="Disordered" evidence="4">
    <location>
        <begin position="1058"/>
        <end position="1091"/>
    </location>
</feature>
<feature type="region of interest" description="Disordered" evidence="4">
    <location>
        <begin position="905"/>
        <end position="927"/>
    </location>
</feature>
<dbReference type="InterPro" id="IPR011333">
    <property type="entry name" value="SKP1/BTB/POZ_sf"/>
</dbReference>
<feature type="domain" description="BTB" evidence="5">
    <location>
        <begin position="569"/>
        <end position="632"/>
    </location>
</feature>
<evidence type="ECO:0000259" key="5">
    <source>
        <dbReference type="PROSITE" id="PS50097"/>
    </source>
</evidence>
<dbReference type="Gene3D" id="2.130.10.30">
    <property type="entry name" value="Regulator of chromosome condensation 1/beta-lactamase-inhibitor protein II"/>
    <property type="match status" value="1"/>
</dbReference>
<dbReference type="Pfam" id="PF12796">
    <property type="entry name" value="Ank_2"/>
    <property type="match status" value="1"/>
</dbReference>
<evidence type="ECO:0000256" key="3">
    <source>
        <dbReference type="PROSITE-ProRule" id="PRU00235"/>
    </source>
</evidence>
<dbReference type="InterPro" id="IPR051625">
    <property type="entry name" value="Signaling_Regulatory_Domain"/>
</dbReference>
<dbReference type="Proteomes" id="UP000069940">
    <property type="component" value="Unassembled WGS sequence"/>
</dbReference>
<dbReference type="PANTHER" id="PTHR22872:SF2">
    <property type="entry name" value="INHIBITOR OF BRUTON TYROSINE KINASE"/>
    <property type="match status" value="1"/>
</dbReference>
<dbReference type="GeneID" id="115255378"/>
<feature type="region of interest" description="Disordered" evidence="4">
    <location>
        <begin position="1107"/>
        <end position="1128"/>
    </location>
</feature>
<dbReference type="InterPro" id="IPR036770">
    <property type="entry name" value="Ankyrin_rpt-contain_sf"/>
</dbReference>
<feature type="repeat" description="ANK" evidence="2">
    <location>
        <begin position="59"/>
        <end position="91"/>
    </location>
</feature>
<evidence type="ECO:0000313" key="6">
    <source>
        <dbReference type="EnsemblMetazoa" id="AALFPA23_018019.P26445"/>
    </source>
</evidence>
<feature type="region of interest" description="Disordered" evidence="4">
    <location>
        <begin position="1016"/>
        <end position="1038"/>
    </location>
</feature>
<evidence type="ECO:0000256" key="2">
    <source>
        <dbReference type="PROSITE-ProRule" id="PRU00023"/>
    </source>
</evidence>
<sequence>MASQSSIGNYDYECTRKCHLPHHGNAITAALTKKSVSDELLATYVAKLCRNFAEILDDQGRSALHLAASVGRYAIAEWLLNNGASFAIKDGESGHTALHRAMYYGCVGVAVLLLKYGAVIDVPDEDFVNPLQLCSNIPKHKDSGIGNEIVVWGKNKNYNLGIGNVEGRDTPDSIDYFRKHRIPIEKMSINAYHSVFLTKSGDVYATGHGRGGRLGNGAENTVAFPIRIPVHTKSADERIVDVSTGRHHTLLLSDHNCIYSCGENNHCQLGIKPPPEKQLVFKEIGGLHNFADKRIKRIIAKDFHSIAICEADVFVWGLNGGQFGMKKEVNPVMLPKPLPLEIEQGKDKLAVANVDTTIKLVESSNAAIVVYTKSSYLYIFNNFKRRTYKNPLMEKFECISVSGGEFVTKKEDLPKQTKQLRILAFTVSRNIYIWYEDCQQFVRCVFAQSRNLEIEKILWCNNNALVLLLGNLYYGTITHKLNAHAVTQISEYTETYAKKEMSTTTKTRIELKRIKNLNNVTDFVCDDDGENLAALLENSRRCFQVPELLESNYDFGKLLAEAHEMDGVHDLSFVVDYQTFPAHRFIIYHRCRHLRKLAEKHPTEKEISLKGYEGLTASIFGLVLRYIYTNEVLSRGDVETLVRQLHPGGAVDKVGMDEMVTRLRKVFKQLELGGLNECLKSSSGKPPIEDFPKLSRDAYPDLRDVTIRLQDNQEIKAHKCVLMARLEYFNMMFSHTWTESKTVNLTTIPLEYMEPIVDFLYNNDYQKIRDQKYSENFLFNMVVICDQFFINELKSLFEATIADRINLKNVGELLEYAFQYNCEVLKNLCMQFISVNLAKVLELRSLDCLEPPVLAQIDQFYKEFYQLAAYRTITPSADAVSDEDMVLFVEDFHVDLSAKVNEVHTKSKTPKGKITPKSTKMQQEKRNYEKEAMSYIRDLSFEEIPVKKTEERKISNGMNGQEPVLDKEIKSWQKVEEKKDPRKKSLPVALKANEIVRNESKVTENFSNLRTLLEKGTSPVKDLPSPVTPDKKDEGYDSGYSSARVTTFNLSDFAIQKPKLSQKQRKRLSSTSEKPKELIPVPSPEITPANPWKNLNNSAADMFKSEPILIPSPRGNRKISNGSYEPASSLTNITSLSKGTLPGSSPKITTAAAAESSKTQQKEFSKILEDERRQKQYYEKIKSKSLIHTQIEERAIEELRQFYNVDSVFDENITVERYRPRSDTAVNFAVWQYQHQQ</sequence>
<dbReference type="PROSITE" id="PS50012">
    <property type="entry name" value="RCC1_3"/>
    <property type="match status" value="2"/>
</dbReference>
<feature type="repeat" description="RCC1" evidence="3">
    <location>
        <begin position="201"/>
        <end position="255"/>
    </location>
</feature>
<dbReference type="SUPFAM" id="SSF54695">
    <property type="entry name" value="POZ domain"/>
    <property type="match status" value="2"/>
</dbReference>
<protein>
    <recommendedName>
        <fullName evidence="5">BTB domain-containing protein</fullName>
    </recommendedName>
</protein>
<dbReference type="PROSITE" id="PS50297">
    <property type="entry name" value="ANK_REP_REGION"/>
    <property type="match status" value="2"/>
</dbReference>
<dbReference type="SUPFAM" id="SSF48403">
    <property type="entry name" value="Ankyrin repeat"/>
    <property type="match status" value="1"/>
</dbReference>
<feature type="domain" description="BTB" evidence="5">
    <location>
        <begin position="703"/>
        <end position="769"/>
    </location>
</feature>
<dbReference type="Pfam" id="PF00651">
    <property type="entry name" value="BTB"/>
    <property type="match status" value="2"/>
</dbReference>
<dbReference type="CDD" id="cd18500">
    <property type="entry name" value="BACK_IBtk"/>
    <property type="match status" value="1"/>
</dbReference>
<dbReference type="PROSITE" id="PS00626">
    <property type="entry name" value="RCC1_2"/>
    <property type="match status" value="1"/>
</dbReference>
<dbReference type="SUPFAM" id="SSF50985">
    <property type="entry name" value="RCC1/BLIP-II"/>
    <property type="match status" value="1"/>
</dbReference>
<evidence type="ECO:0000256" key="1">
    <source>
        <dbReference type="ARBA" id="ARBA00022737"/>
    </source>
</evidence>
<keyword evidence="7" id="KW-1185">Reference proteome</keyword>
<dbReference type="InterPro" id="IPR002110">
    <property type="entry name" value="Ankyrin_rpt"/>
</dbReference>
<dbReference type="Pfam" id="PF00415">
    <property type="entry name" value="RCC1"/>
    <property type="match status" value="1"/>
</dbReference>
<reference evidence="7" key="1">
    <citation type="journal article" date="2015" name="Proc. Natl. Acad. Sci. U.S.A.">
        <title>Genome sequence of the Asian Tiger mosquito, Aedes albopictus, reveals insights into its biology, genetics, and evolution.</title>
        <authorList>
            <person name="Chen X.G."/>
            <person name="Jiang X."/>
            <person name="Gu J."/>
            <person name="Xu M."/>
            <person name="Wu Y."/>
            <person name="Deng Y."/>
            <person name="Zhang C."/>
            <person name="Bonizzoni M."/>
            <person name="Dermauw W."/>
            <person name="Vontas J."/>
            <person name="Armbruster P."/>
            <person name="Huang X."/>
            <person name="Yang Y."/>
            <person name="Zhang H."/>
            <person name="He W."/>
            <person name="Peng H."/>
            <person name="Liu Y."/>
            <person name="Wu K."/>
            <person name="Chen J."/>
            <person name="Lirakis M."/>
            <person name="Topalis P."/>
            <person name="Van Leeuwen T."/>
            <person name="Hall A.B."/>
            <person name="Jiang X."/>
            <person name="Thorpe C."/>
            <person name="Mueller R.L."/>
            <person name="Sun C."/>
            <person name="Waterhouse R.M."/>
            <person name="Yan G."/>
            <person name="Tu Z.J."/>
            <person name="Fang X."/>
            <person name="James A.A."/>
        </authorList>
    </citation>
    <scope>NUCLEOTIDE SEQUENCE [LARGE SCALE GENOMIC DNA]</scope>
    <source>
        <strain evidence="7">Foshan</strain>
    </source>
</reference>
<keyword evidence="1" id="KW-0677">Repeat</keyword>
<dbReference type="InterPro" id="IPR009091">
    <property type="entry name" value="RCC1/BLIP-II"/>
</dbReference>
<organism evidence="6 7">
    <name type="scientific">Aedes albopictus</name>
    <name type="common">Asian tiger mosquito</name>
    <name type="synonym">Stegomyia albopicta</name>
    <dbReference type="NCBI Taxonomy" id="7160"/>
    <lineage>
        <taxon>Eukaryota</taxon>
        <taxon>Metazoa</taxon>
        <taxon>Ecdysozoa</taxon>
        <taxon>Arthropoda</taxon>
        <taxon>Hexapoda</taxon>
        <taxon>Insecta</taxon>
        <taxon>Pterygota</taxon>
        <taxon>Neoptera</taxon>
        <taxon>Endopterygota</taxon>
        <taxon>Diptera</taxon>
        <taxon>Nematocera</taxon>
        <taxon>Culicoidea</taxon>
        <taxon>Culicidae</taxon>
        <taxon>Culicinae</taxon>
        <taxon>Aedini</taxon>
        <taxon>Aedes</taxon>
        <taxon>Stegomyia</taxon>
    </lineage>
</organism>
<dbReference type="PROSITE" id="PS50088">
    <property type="entry name" value="ANK_REPEAT"/>
    <property type="match status" value="2"/>
</dbReference>
<dbReference type="PROSITE" id="PS50097">
    <property type="entry name" value="BTB"/>
    <property type="match status" value="2"/>
</dbReference>
<dbReference type="SMART" id="SM00248">
    <property type="entry name" value="ANK"/>
    <property type="match status" value="2"/>
</dbReference>
<dbReference type="RefSeq" id="XP_029709286.1">
    <property type="nucleotide sequence ID" value="XM_029853426.2"/>
</dbReference>
<dbReference type="InterPro" id="IPR000210">
    <property type="entry name" value="BTB/POZ_dom"/>
</dbReference>
<proteinExistence type="predicted"/>
<dbReference type="EnsemblMetazoa" id="AALFPA23_018019.R26445">
    <property type="protein sequence ID" value="AALFPA23_018019.P26445"/>
    <property type="gene ID" value="AALFPA23_018019"/>
</dbReference>
<feature type="repeat" description="RCC1" evidence="3">
    <location>
        <begin position="147"/>
        <end position="200"/>
    </location>
</feature>
<feature type="repeat" description="ANK" evidence="2">
    <location>
        <begin position="93"/>
        <end position="125"/>
    </location>
</feature>
<dbReference type="SMART" id="SM00225">
    <property type="entry name" value="BTB"/>
    <property type="match status" value="2"/>
</dbReference>
<name>A0ABM1ZFR2_AEDAL</name>
<dbReference type="PANTHER" id="PTHR22872">
    <property type="entry name" value="BTK-BINDING PROTEIN-RELATED"/>
    <property type="match status" value="1"/>
</dbReference>
<reference evidence="6" key="2">
    <citation type="submission" date="2025-05" db="UniProtKB">
        <authorList>
            <consortium name="EnsemblMetazoa"/>
        </authorList>
    </citation>
    <scope>IDENTIFICATION</scope>
    <source>
        <strain evidence="6">Foshan</strain>
    </source>
</reference>
<keyword evidence="2" id="KW-0040">ANK repeat</keyword>
<evidence type="ECO:0000256" key="4">
    <source>
        <dbReference type="SAM" id="MobiDB-lite"/>
    </source>
</evidence>
<dbReference type="InterPro" id="IPR000408">
    <property type="entry name" value="Reg_chr_condens"/>
</dbReference>
<dbReference type="Gene3D" id="3.30.710.10">
    <property type="entry name" value="Potassium Channel Kv1.1, Chain A"/>
    <property type="match status" value="2"/>
</dbReference>
<evidence type="ECO:0000313" key="7">
    <source>
        <dbReference type="Proteomes" id="UP000069940"/>
    </source>
</evidence>
<dbReference type="Gene3D" id="1.25.40.20">
    <property type="entry name" value="Ankyrin repeat-containing domain"/>
    <property type="match status" value="1"/>
</dbReference>
<accession>A0ABM1ZFR2</accession>
<feature type="compositionally biased region" description="Polar residues" evidence="4">
    <location>
        <begin position="1118"/>
        <end position="1128"/>
    </location>
</feature>